<keyword evidence="3" id="KW-0804">Transcription</keyword>
<dbReference type="InterPro" id="IPR036390">
    <property type="entry name" value="WH_DNA-bd_sf"/>
</dbReference>
<dbReference type="PANTHER" id="PTHR33204">
    <property type="entry name" value="TRANSCRIPTIONAL REGULATOR, MARR FAMILY"/>
    <property type="match status" value="1"/>
</dbReference>
<evidence type="ECO:0000256" key="3">
    <source>
        <dbReference type="ARBA" id="ARBA00023163"/>
    </source>
</evidence>
<feature type="domain" description="HTH hxlR-type" evidence="4">
    <location>
        <begin position="11"/>
        <end position="108"/>
    </location>
</feature>
<name>A0A261SMP3_9BORD</name>
<reference evidence="6" key="1">
    <citation type="submission" date="2017-05" db="EMBL/GenBank/DDBJ databases">
        <title>Complete and WGS of Bordetella genogroups.</title>
        <authorList>
            <person name="Spilker T."/>
            <person name="Lipuma J."/>
        </authorList>
    </citation>
    <scope>NUCLEOTIDE SEQUENCE [LARGE SCALE GENOMIC DNA]</scope>
    <source>
        <strain evidence="6">AU16122</strain>
    </source>
</reference>
<protein>
    <submittedName>
        <fullName evidence="5">Transcriptional regulator</fullName>
    </submittedName>
</protein>
<proteinExistence type="predicted"/>
<gene>
    <name evidence="5" type="ORF">CAL29_06715</name>
</gene>
<dbReference type="SUPFAM" id="SSF46785">
    <property type="entry name" value="Winged helix' DNA-binding domain"/>
    <property type="match status" value="1"/>
</dbReference>
<dbReference type="InterPro" id="IPR036388">
    <property type="entry name" value="WH-like_DNA-bd_sf"/>
</dbReference>
<accession>A0A261SMP3</accession>
<evidence type="ECO:0000259" key="4">
    <source>
        <dbReference type="PROSITE" id="PS51118"/>
    </source>
</evidence>
<dbReference type="Gene3D" id="1.10.10.10">
    <property type="entry name" value="Winged helix-like DNA-binding domain superfamily/Winged helix DNA-binding domain"/>
    <property type="match status" value="1"/>
</dbReference>
<evidence type="ECO:0000313" key="6">
    <source>
        <dbReference type="Proteomes" id="UP000216020"/>
    </source>
</evidence>
<sequence length="177" mass="20026">MYRKRFTAMNCSIARALEEVGEWWSLLIVRECGQGTARFDEFQSHLGIARNVLAARLDRLIELGIVERFPLEGRANTEGYRLTPKGDALFPVLVALKQWGDDWLDGTCRQRLELVEEGTGKPVEKITVHAAGGRPLSRQDIRYLPGPDATEDTLELIERRNRRVLGDPPAREGDDRA</sequence>
<dbReference type="Pfam" id="PF01638">
    <property type="entry name" value="HxlR"/>
    <property type="match status" value="1"/>
</dbReference>
<dbReference type="Proteomes" id="UP000216020">
    <property type="component" value="Unassembled WGS sequence"/>
</dbReference>
<evidence type="ECO:0000256" key="1">
    <source>
        <dbReference type="ARBA" id="ARBA00023015"/>
    </source>
</evidence>
<dbReference type="PANTHER" id="PTHR33204:SF18">
    <property type="entry name" value="TRANSCRIPTIONAL REGULATORY PROTEIN"/>
    <property type="match status" value="1"/>
</dbReference>
<keyword evidence="2" id="KW-0238">DNA-binding</keyword>
<dbReference type="AlphaFoldDB" id="A0A261SMP3"/>
<dbReference type="OrthoDB" id="9807069at2"/>
<evidence type="ECO:0000256" key="2">
    <source>
        <dbReference type="ARBA" id="ARBA00023125"/>
    </source>
</evidence>
<organism evidence="5 6">
    <name type="scientific">Bordetella genomosp. 10</name>
    <dbReference type="NCBI Taxonomy" id="1416804"/>
    <lineage>
        <taxon>Bacteria</taxon>
        <taxon>Pseudomonadati</taxon>
        <taxon>Pseudomonadota</taxon>
        <taxon>Betaproteobacteria</taxon>
        <taxon>Burkholderiales</taxon>
        <taxon>Alcaligenaceae</taxon>
        <taxon>Bordetella</taxon>
    </lineage>
</organism>
<dbReference type="GO" id="GO:0003677">
    <property type="term" value="F:DNA binding"/>
    <property type="evidence" value="ECO:0007669"/>
    <property type="project" value="UniProtKB-KW"/>
</dbReference>
<keyword evidence="1" id="KW-0805">Transcription regulation</keyword>
<dbReference type="EMBL" id="NEVM01000001">
    <property type="protein sequence ID" value="OZI38040.1"/>
    <property type="molecule type" value="Genomic_DNA"/>
</dbReference>
<evidence type="ECO:0000313" key="5">
    <source>
        <dbReference type="EMBL" id="OZI38040.1"/>
    </source>
</evidence>
<dbReference type="InterPro" id="IPR002577">
    <property type="entry name" value="HTH_HxlR"/>
</dbReference>
<dbReference type="RefSeq" id="WP_094852139.1">
    <property type="nucleotide sequence ID" value="NZ_NEVM01000001.1"/>
</dbReference>
<comment type="caution">
    <text evidence="5">The sequence shown here is derived from an EMBL/GenBank/DDBJ whole genome shotgun (WGS) entry which is preliminary data.</text>
</comment>
<keyword evidence="6" id="KW-1185">Reference proteome</keyword>
<dbReference type="PROSITE" id="PS51118">
    <property type="entry name" value="HTH_HXLR"/>
    <property type="match status" value="1"/>
</dbReference>